<dbReference type="InterPro" id="IPR001789">
    <property type="entry name" value="Sig_transdc_resp-reg_receiver"/>
</dbReference>
<dbReference type="PROSITE" id="PS50109">
    <property type="entry name" value="HIS_KIN"/>
    <property type="match status" value="1"/>
</dbReference>
<evidence type="ECO:0000256" key="3">
    <source>
        <dbReference type="ARBA" id="ARBA00022553"/>
    </source>
</evidence>
<dbReference type="SMART" id="SM00387">
    <property type="entry name" value="HATPase_c"/>
    <property type="match status" value="1"/>
</dbReference>
<protein>
    <recommendedName>
        <fullName evidence="2">histidine kinase</fullName>
        <ecNumber evidence="2">2.7.13.3</ecNumber>
    </recommendedName>
</protein>
<feature type="domain" description="PAS" evidence="7">
    <location>
        <begin position="165"/>
        <end position="237"/>
    </location>
</feature>
<dbReference type="Pfam" id="PF00512">
    <property type="entry name" value="HisKA"/>
    <property type="match status" value="1"/>
</dbReference>
<dbReference type="SUPFAM" id="SSF55785">
    <property type="entry name" value="PYP-like sensor domain (PAS domain)"/>
    <property type="match status" value="2"/>
</dbReference>
<gene>
    <name evidence="9" type="ORF">DI565_14750</name>
</gene>
<keyword evidence="3 4" id="KW-0597">Phosphoprotein</keyword>
<proteinExistence type="predicted"/>
<dbReference type="InterPro" id="IPR003594">
    <property type="entry name" value="HATPase_dom"/>
</dbReference>
<dbReference type="EC" id="2.7.13.3" evidence="2"/>
<dbReference type="PROSITE" id="PS50112">
    <property type="entry name" value="PAS"/>
    <property type="match status" value="1"/>
</dbReference>
<dbReference type="PANTHER" id="PTHR43065:SF42">
    <property type="entry name" value="TWO-COMPONENT SENSOR PPRA"/>
    <property type="match status" value="1"/>
</dbReference>
<reference evidence="9 10" key="1">
    <citation type="submission" date="2017-08" db="EMBL/GenBank/DDBJ databases">
        <title>Infants hospitalized years apart are colonized by the same room-sourced microbial strains.</title>
        <authorList>
            <person name="Brooks B."/>
            <person name="Olm M.R."/>
            <person name="Firek B.A."/>
            <person name="Baker R."/>
            <person name="Thomas B.C."/>
            <person name="Morowitz M.J."/>
            <person name="Banfield J.F."/>
        </authorList>
    </citation>
    <scope>NUCLEOTIDE SEQUENCE [LARGE SCALE GENOMIC DNA]</scope>
    <source>
        <strain evidence="9">S2_005_003_R2_43</strain>
    </source>
</reference>
<dbReference type="Pfam" id="PF08448">
    <property type="entry name" value="PAS_4"/>
    <property type="match status" value="1"/>
</dbReference>
<dbReference type="Pfam" id="PF02518">
    <property type="entry name" value="HATPase_c"/>
    <property type="match status" value="1"/>
</dbReference>
<accession>A0A2W5KBC2</accession>
<dbReference type="SUPFAM" id="SSF52172">
    <property type="entry name" value="CheY-like"/>
    <property type="match status" value="1"/>
</dbReference>
<evidence type="ECO:0000313" key="10">
    <source>
        <dbReference type="Proteomes" id="UP000249577"/>
    </source>
</evidence>
<dbReference type="SUPFAM" id="SSF55874">
    <property type="entry name" value="ATPase domain of HSP90 chaperone/DNA topoisomerase II/histidine kinase"/>
    <property type="match status" value="1"/>
</dbReference>
<dbReference type="Gene3D" id="1.10.287.130">
    <property type="match status" value="1"/>
</dbReference>
<dbReference type="SMART" id="SM00091">
    <property type="entry name" value="PAS"/>
    <property type="match status" value="2"/>
</dbReference>
<comment type="caution">
    <text evidence="9">The sequence shown here is derived from an EMBL/GenBank/DDBJ whole genome shotgun (WGS) entry which is preliminary data.</text>
</comment>
<dbReference type="InterPro" id="IPR000700">
    <property type="entry name" value="PAS-assoc_C"/>
</dbReference>
<dbReference type="NCBIfam" id="TIGR00229">
    <property type="entry name" value="sensory_box"/>
    <property type="match status" value="1"/>
</dbReference>
<dbReference type="PANTHER" id="PTHR43065">
    <property type="entry name" value="SENSOR HISTIDINE KINASE"/>
    <property type="match status" value="1"/>
</dbReference>
<feature type="modified residue" description="4-aspartylphosphate" evidence="4">
    <location>
        <position position="595"/>
    </location>
</feature>
<evidence type="ECO:0000256" key="1">
    <source>
        <dbReference type="ARBA" id="ARBA00000085"/>
    </source>
</evidence>
<dbReference type="InterPro" id="IPR036097">
    <property type="entry name" value="HisK_dim/P_sf"/>
</dbReference>
<dbReference type="InterPro" id="IPR005467">
    <property type="entry name" value="His_kinase_dom"/>
</dbReference>
<dbReference type="Gene3D" id="3.40.50.2300">
    <property type="match status" value="1"/>
</dbReference>
<dbReference type="CDD" id="cd00082">
    <property type="entry name" value="HisKA"/>
    <property type="match status" value="1"/>
</dbReference>
<dbReference type="CDD" id="cd00130">
    <property type="entry name" value="PAS"/>
    <property type="match status" value="1"/>
</dbReference>
<feature type="domain" description="Response regulatory" evidence="6">
    <location>
        <begin position="546"/>
        <end position="660"/>
    </location>
</feature>
<evidence type="ECO:0000259" key="7">
    <source>
        <dbReference type="PROSITE" id="PS50112"/>
    </source>
</evidence>
<dbReference type="Gene3D" id="3.30.565.10">
    <property type="entry name" value="Histidine kinase-like ATPase, C-terminal domain"/>
    <property type="match status" value="1"/>
</dbReference>
<dbReference type="SUPFAM" id="SSF47384">
    <property type="entry name" value="Homodimeric domain of signal transducing histidine kinase"/>
    <property type="match status" value="1"/>
</dbReference>
<dbReference type="InterPro" id="IPR035965">
    <property type="entry name" value="PAS-like_dom_sf"/>
</dbReference>
<dbReference type="SMART" id="SM00388">
    <property type="entry name" value="HisKA"/>
    <property type="match status" value="1"/>
</dbReference>
<dbReference type="Gene3D" id="3.30.450.20">
    <property type="entry name" value="PAS domain"/>
    <property type="match status" value="2"/>
</dbReference>
<dbReference type="CDD" id="cd00156">
    <property type="entry name" value="REC"/>
    <property type="match status" value="1"/>
</dbReference>
<evidence type="ECO:0000259" key="6">
    <source>
        <dbReference type="PROSITE" id="PS50110"/>
    </source>
</evidence>
<dbReference type="AlphaFoldDB" id="A0A2W5KBC2"/>
<dbReference type="Pfam" id="PF12860">
    <property type="entry name" value="PAS_7"/>
    <property type="match status" value="1"/>
</dbReference>
<dbReference type="PROSITE" id="PS50113">
    <property type="entry name" value="PAC"/>
    <property type="match status" value="1"/>
</dbReference>
<evidence type="ECO:0000313" key="9">
    <source>
        <dbReference type="EMBL" id="PZQ12934.1"/>
    </source>
</evidence>
<dbReference type="InterPro" id="IPR036890">
    <property type="entry name" value="HATPase_C_sf"/>
</dbReference>
<dbReference type="InterPro" id="IPR011006">
    <property type="entry name" value="CheY-like_superfamily"/>
</dbReference>
<evidence type="ECO:0000256" key="4">
    <source>
        <dbReference type="PROSITE-ProRule" id="PRU00169"/>
    </source>
</evidence>
<dbReference type="InterPro" id="IPR013656">
    <property type="entry name" value="PAS_4"/>
</dbReference>
<dbReference type="SMART" id="SM00448">
    <property type="entry name" value="REC"/>
    <property type="match status" value="1"/>
</dbReference>
<dbReference type="EMBL" id="QFPN01000008">
    <property type="protein sequence ID" value="PZQ12934.1"/>
    <property type="molecule type" value="Genomic_DNA"/>
</dbReference>
<dbReference type="InterPro" id="IPR003661">
    <property type="entry name" value="HisK_dim/P_dom"/>
</dbReference>
<feature type="domain" description="Histidine kinase" evidence="5">
    <location>
        <begin position="319"/>
        <end position="529"/>
    </location>
</feature>
<name>A0A2W5KBC2_ANCNO</name>
<comment type="catalytic activity">
    <reaction evidence="1">
        <text>ATP + protein L-histidine = ADP + protein N-phospho-L-histidine.</text>
        <dbReference type="EC" id="2.7.13.3"/>
    </reaction>
</comment>
<evidence type="ECO:0000259" key="8">
    <source>
        <dbReference type="PROSITE" id="PS50113"/>
    </source>
</evidence>
<evidence type="ECO:0000256" key="2">
    <source>
        <dbReference type="ARBA" id="ARBA00012438"/>
    </source>
</evidence>
<dbReference type="GO" id="GO:0000155">
    <property type="term" value="F:phosphorelay sensor kinase activity"/>
    <property type="evidence" value="ECO:0007669"/>
    <property type="project" value="InterPro"/>
</dbReference>
<organism evidence="9 10">
    <name type="scientific">Ancylobacter novellus</name>
    <name type="common">Thiobacillus novellus</name>
    <dbReference type="NCBI Taxonomy" id="921"/>
    <lineage>
        <taxon>Bacteria</taxon>
        <taxon>Pseudomonadati</taxon>
        <taxon>Pseudomonadota</taxon>
        <taxon>Alphaproteobacteria</taxon>
        <taxon>Hyphomicrobiales</taxon>
        <taxon>Xanthobacteraceae</taxon>
        <taxon>Ancylobacter</taxon>
    </lineage>
</organism>
<dbReference type="PROSITE" id="PS50110">
    <property type="entry name" value="RESPONSE_REGULATORY"/>
    <property type="match status" value="1"/>
</dbReference>
<dbReference type="Pfam" id="PF00072">
    <property type="entry name" value="Response_reg"/>
    <property type="match status" value="1"/>
</dbReference>
<sequence length="666" mass="72086">MRAGGLQTKIETADASGDAASDGDERIAALAAERDLFLAAIQSLPDGLAIFDAQDRFVYFNAHYPEHLMPNLRAEIAIGRRFPDALDAAEAAGPVYHPDLGPDFAARRIARRATVTAGAADDHVHRLADGRWVRVRERRMADGGLVLLTSDVTERTLADERLKRSEARYRAVVDTQTEFVARFRPDGRTTFVNSAYCRYMEMTEEELTSEAYDGFSLIAPEDQDRHAAHLKSLTPETPTSTTSFRAVLDGGRERWEEWTDTGLFDERGELVEMQSVGRDVSERRRAEAAMRESRAELEKQRAAMHQNEKLAALGSLLAGVAHEMNNPLSIVVGYSQMLAELAADEPTRRRAQEINVAAERCARIVKSFLAMARSKPVERRPASLDAIVDSVLELAGYGLRRAGVSVARSRAEDAPPVFVDEDQIHQVVMNLVLNAQQALEGVDAPTLSIATEAADGQAVLTVADNGCGMDETVRARAFEPFFTTKPQGVGTGVGLSICHGIVTAHDGAIELASAPGEGTRFRVALPARHGERTEEPAGEERPLSGRLLVVDDEPLIASLIQSAFARDPVEIVTESSSRAALARLEGEPFDALLVDLRMPGMTGEELIAAALAIVPGLQGRIVMMTGDALGVGLARVLGRLPVLEKPLDRRAVRAALAAALQGEAMA</sequence>
<dbReference type="PRINTS" id="PR00344">
    <property type="entry name" value="BCTRLSENSOR"/>
</dbReference>
<evidence type="ECO:0000259" key="5">
    <source>
        <dbReference type="PROSITE" id="PS50109"/>
    </source>
</evidence>
<dbReference type="InterPro" id="IPR004358">
    <property type="entry name" value="Sig_transdc_His_kin-like_C"/>
</dbReference>
<dbReference type="Proteomes" id="UP000249577">
    <property type="component" value="Unassembled WGS sequence"/>
</dbReference>
<dbReference type="InterPro" id="IPR000014">
    <property type="entry name" value="PAS"/>
</dbReference>
<feature type="domain" description="PAC" evidence="8">
    <location>
        <begin position="240"/>
        <end position="292"/>
    </location>
</feature>